<comment type="caution">
    <text evidence="4">The sequence shown here is derived from an EMBL/GenBank/DDBJ whole genome shotgun (WGS) entry which is preliminary data.</text>
</comment>
<feature type="region of interest" description="Disordered" evidence="1">
    <location>
        <begin position="105"/>
        <end position="196"/>
    </location>
</feature>
<evidence type="ECO:0000259" key="3">
    <source>
        <dbReference type="PROSITE" id="PS51782"/>
    </source>
</evidence>
<accession>A0ABU5IVK1</accession>
<feature type="compositionally biased region" description="Acidic residues" evidence="1">
    <location>
        <begin position="121"/>
        <end position="136"/>
    </location>
</feature>
<dbReference type="SMART" id="SM00257">
    <property type="entry name" value="LysM"/>
    <property type="match status" value="1"/>
</dbReference>
<keyword evidence="4" id="KW-0614">Plasmid</keyword>
<dbReference type="PROSITE" id="PS51782">
    <property type="entry name" value="LYSM"/>
    <property type="match status" value="1"/>
</dbReference>
<keyword evidence="5" id="KW-1185">Reference proteome</keyword>
<keyword evidence="2" id="KW-0472">Membrane</keyword>
<evidence type="ECO:0000256" key="1">
    <source>
        <dbReference type="SAM" id="MobiDB-lite"/>
    </source>
</evidence>
<dbReference type="Pfam" id="PF01476">
    <property type="entry name" value="LysM"/>
    <property type="match status" value="1"/>
</dbReference>
<dbReference type="InterPro" id="IPR036779">
    <property type="entry name" value="LysM_dom_sf"/>
</dbReference>
<dbReference type="RefSeq" id="WP_322445242.1">
    <property type="nucleotide sequence ID" value="NZ_JAXOFX010000002.1"/>
</dbReference>
<feature type="compositionally biased region" description="Basic and acidic residues" evidence="1">
    <location>
        <begin position="173"/>
        <end position="188"/>
    </location>
</feature>
<evidence type="ECO:0000313" key="4">
    <source>
        <dbReference type="EMBL" id="MDZ5471170.1"/>
    </source>
</evidence>
<keyword evidence="2" id="KW-0812">Transmembrane</keyword>
<dbReference type="EMBL" id="JAXOFX010000002">
    <property type="protein sequence ID" value="MDZ5471170.1"/>
    <property type="molecule type" value="Genomic_DNA"/>
</dbReference>
<feature type="domain" description="LysM" evidence="3">
    <location>
        <begin position="199"/>
        <end position="245"/>
    </location>
</feature>
<dbReference type="InterPro" id="IPR018392">
    <property type="entry name" value="LysM"/>
</dbReference>
<reference evidence="4 5" key="1">
    <citation type="submission" date="2023-11" db="EMBL/GenBank/DDBJ databases">
        <title>Bacillus jintuensis, isolated from a mudflat on the Beibu Gulf coast.</title>
        <authorList>
            <person name="Li M."/>
        </authorList>
    </citation>
    <scope>NUCLEOTIDE SEQUENCE [LARGE SCALE GENOMIC DNA]</scope>
    <source>
        <strain evidence="4 5">31A1R</strain>
        <plasmid evidence="4">unnamed</plasmid>
    </source>
</reference>
<dbReference type="CDD" id="cd00118">
    <property type="entry name" value="LysM"/>
    <property type="match status" value="1"/>
</dbReference>
<evidence type="ECO:0000256" key="2">
    <source>
        <dbReference type="SAM" id="Phobius"/>
    </source>
</evidence>
<evidence type="ECO:0000313" key="5">
    <source>
        <dbReference type="Proteomes" id="UP001290455"/>
    </source>
</evidence>
<feature type="transmembrane region" description="Helical" evidence="2">
    <location>
        <begin position="64"/>
        <end position="85"/>
    </location>
</feature>
<keyword evidence="2" id="KW-1133">Transmembrane helix</keyword>
<proteinExistence type="predicted"/>
<organism evidence="4 5">
    <name type="scientific">Robertmurraya mangrovi</name>
    <dbReference type="NCBI Taxonomy" id="3098077"/>
    <lineage>
        <taxon>Bacteria</taxon>
        <taxon>Bacillati</taxon>
        <taxon>Bacillota</taxon>
        <taxon>Bacilli</taxon>
        <taxon>Bacillales</taxon>
        <taxon>Bacillaceae</taxon>
        <taxon>Robertmurraya</taxon>
    </lineage>
</organism>
<dbReference type="Gene3D" id="3.10.350.10">
    <property type="entry name" value="LysM domain"/>
    <property type="match status" value="1"/>
</dbReference>
<dbReference type="Proteomes" id="UP001290455">
    <property type="component" value="Unassembled WGS sequence"/>
</dbReference>
<sequence length="248" mass="28376">MTREGRTRDQAERLRKRIEQSEELNIDEVEVVSGEGVKNKKLPPRSRLHKNKKQKTKFKLKYPIIRLLVLSFILLPIVIFSFYTYNENQKGTLKTSTGETDGYETVDLEKEESSDPSSNLDEVEENEEELETEEQPESNNEAQSVVEQTESKDNDNSASVNYDKGGSPTPTEQKTKVKKEEKQEKEENSSATEQQKKMVYHTVQPSETLFRIAMKYYNSQAGIQIISEANGIVNNEIQVGQVLKIPLN</sequence>
<dbReference type="SUPFAM" id="SSF54106">
    <property type="entry name" value="LysM domain"/>
    <property type="match status" value="1"/>
</dbReference>
<gene>
    <name evidence="4" type="ORF">SM124_05375</name>
</gene>
<protein>
    <submittedName>
        <fullName evidence="4">LysM peptidoglycan-binding domain-containing protein</fullName>
    </submittedName>
</protein>
<geneLocation type="plasmid" evidence="4">
    <name>unnamed</name>
</geneLocation>
<name>A0ABU5IVK1_9BACI</name>